<organism evidence="3 4">
    <name type="scientific">Nakamurella leprariae</name>
    <dbReference type="NCBI Taxonomy" id="2803911"/>
    <lineage>
        <taxon>Bacteria</taxon>
        <taxon>Bacillati</taxon>
        <taxon>Actinomycetota</taxon>
        <taxon>Actinomycetes</taxon>
        <taxon>Nakamurellales</taxon>
        <taxon>Nakamurellaceae</taxon>
        <taxon>Nakamurella</taxon>
    </lineage>
</organism>
<sequence>MTVVHVDEGEHVLAGQRMVVVEAMKTEHVLTAPAEGVVRDLGARSGAAVAKDAVLLTIEAG</sequence>
<dbReference type="EMBL" id="JAERWK010000007">
    <property type="protein sequence ID" value="MBM9466642.1"/>
    <property type="molecule type" value="Genomic_DNA"/>
</dbReference>
<keyword evidence="4" id="KW-1185">Reference proteome</keyword>
<feature type="domain" description="Lipoyl-binding" evidence="2">
    <location>
        <begin position="1"/>
        <end position="59"/>
    </location>
</feature>
<dbReference type="PANTHER" id="PTHR45266">
    <property type="entry name" value="OXALOACETATE DECARBOXYLASE ALPHA CHAIN"/>
    <property type="match status" value="1"/>
</dbReference>
<reference evidence="3" key="1">
    <citation type="submission" date="2021-01" db="EMBL/GenBank/DDBJ databases">
        <title>YIM 132084 draft genome.</title>
        <authorList>
            <person name="An D."/>
        </authorList>
    </citation>
    <scope>NUCLEOTIDE SEQUENCE</scope>
    <source>
        <strain evidence="3">YIM 132084</strain>
    </source>
</reference>
<dbReference type="Gene3D" id="2.40.50.100">
    <property type="match status" value="1"/>
</dbReference>
<proteinExistence type="predicted"/>
<evidence type="ECO:0000259" key="2">
    <source>
        <dbReference type="PROSITE" id="PS50968"/>
    </source>
</evidence>
<accession>A0A938YDW5</accession>
<dbReference type="Pfam" id="PF00364">
    <property type="entry name" value="Biotin_lipoyl"/>
    <property type="match status" value="1"/>
</dbReference>
<evidence type="ECO:0000313" key="3">
    <source>
        <dbReference type="EMBL" id="MBM9466642.1"/>
    </source>
</evidence>
<name>A0A938YDW5_9ACTN</name>
<dbReference type="InterPro" id="IPR011053">
    <property type="entry name" value="Single_hybrid_motif"/>
</dbReference>
<gene>
    <name evidence="3" type="ORF">JL106_05020</name>
</gene>
<dbReference type="PROSITE" id="PS50968">
    <property type="entry name" value="BIOTINYL_LIPOYL"/>
    <property type="match status" value="1"/>
</dbReference>
<dbReference type="AlphaFoldDB" id="A0A938YDW5"/>
<dbReference type="PANTHER" id="PTHR45266:SF3">
    <property type="entry name" value="OXALOACETATE DECARBOXYLASE ALPHA CHAIN"/>
    <property type="match status" value="1"/>
</dbReference>
<evidence type="ECO:0000313" key="4">
    <source>
        <dbReference type="Proteomes" id="UP000663792"/>
    </source>
</evidence>
<dbReference type="InterPro" id="IPR000089">
    <property type="entry name" value="Biotin_lipoyl"/>
</dbReference>
<dbReference type="CDD" id="cd06850">
    <property type="entry name" value="biotinyl_domain"/>
    <property type="match status" value="1"/>
</dbReference>
<comment type="caution">
    <text evidence="3">The sequence shown here is derived from an EMBL/GenBank/DDBJ whole genome shotgun (WGS) entry which is preliminary data.</text>
</comment>
<evidence type="ECO:0000256" key="1">
    <source>
        <dbReference type="ARBA" id="ARBA00023267"/>
    </source>
</evidence>
<dbReference type="SUPFAM" id="SSF51230">
    <property type="entry name" value="Single hybrid motif"/>
    <property type="match status" value="1"/>
</dbReference>
<dbReference type="InterPro" id="IPR050709">
    <property type="entry name" value="Biotin_Carboxyl_Carrier/Decarb"/>
</dbReference>
<dbReference type="PROSITE" id="PS00188">
    <property type="entry name" value="BIOTIN"/>
    <property type="match status" value="1"/>
</dbReference>
<dbReference type="InterPro" id="IPR001882">
    <property type="entry name" value="Biotin_BS"/>
</dbReference>
<protein>
    <recommendedName>
        <fullName evidence="2">Lipoyl-binding domain-containing protein</fullName>
    </recommendedName>
</protein>
<keyword evidence="1" id="KW-0092">Biotin</keyword>
<dbReference type="Proteomes" id="UP000663792">
    <property type="component" value="Unassembled WGS sequence"/>
</dbReference>